<dbReference type="InterPro" id="IPR006225">
    <property type="entry name" value="PsdUridine_synth_RluC/D"/>
</dbReference>
<evidence type="ECO:0000256" key="2">
    <source>
        <dbReference type="ARBA" id="ARBA00010876"/>
    </source>
</evidence>
<accession>A0A7X0RVJ1</accession>
<feature type="active site" evidence="6">
    <location>
        <position position="239"/>
    </location>
</feature>
<name>A0A7X0RVJ1_9BACL</name>
<evidence type="ECO:0000313" key="10">
    <source>
        <dbReference type="EMBL" id="MBB6674459.1"/>
    </source>
</evidence>
<reference evidence="10 11" key="1">
    <citation type="submission" date="2020-08" db="EMBL/GenBank/DDBJ databases">
        <title>Cohnella phylogeny.</title>
        <authorList>
            <person name="Dunlap C."/>
        </authorList>
    </citation>
    <scope>NUCLEOTIDE SEQUENCE [LARGE SCALE GENOMIC DNA]</scope>
    <source>
        <strain evidence="10 11">DSM 28246</strain>
    </source>
</reference>
<dbReference type="PROSITE" id="PS50889">
    <property type="entry name" value="S4"/>
    <property type="match status" value="1"/>
</dbReference>
<dbReference type="CDD" id="cd02869">
    <property type="entry name" value="PseudoU_synth_RluA_like"/>
    <property type="match status" value="1"/>
</dbReference>
<dbReference type="SUPFAM" id="SSF55174">
    <property type="entry name" value="Alpha-L RNA-binding motif"/>
    <property type="match status" value="1"/>
</dbReference>
<dbReference type="Pfam" id="PF00849">
    <property type="entry name" value="PseudoU_synth_2"/>
    <property type="match status" value="1"/>
</dbReference>
<dbReference type="GO" id="GO:0009982">
    <property type="term" value="F:pseudouridine synthase activity"/>
    <property type="evidence" value="ECO:0007669"/>
    <property type="project" value="InterPro"/>
</dbReference>
<dbReference type="InterPro" id="IPR006224">
    <property type="entry name" value="PsdUridine_synth_RluA-like_CS"/>
</dbReference>
<feature type="compositionally biased region" description="Polar residues" evidence="8">
    <location>
        <begin position="1"/>
        <end position="12"/>
    </location>
</feature>
<evidence type="ECO:0000256" key="5">
    <source>
        <dbReference type="ARBA" id="ARBA00033164"/>
    </source>
</evidence>
<comment type="caution">
    <text evidence="10">The sequence shown here is derived from an EMBL/GenBank/DDBJ whole genome shotgun (WGS) entry which is preliminary data.</text>
</comment>
<comment type="catalytic activity">
    <reaction evidence="1">
        <text>a uridine in RNA = a pseudouridine in RNA</text>
        <dbReference type="Rhea" id="RHEA:48348"/>
        <dbReference type="Rhea" id="RHEA-COMP:12068"/>
        <dbReference type="Rhea" id="RHEA-COMP:12069"/>
        <dbReference type="ChEBI" id="CHEBI:65314"/>
        <dbReference type="ChEBI" id="CHEBI:65315"/>
    </reaction>
</comment>
<keyword evidence="3" id="KW-0413">Isomerase</keyword>
<keyword evidence="11" id="KW-1185">Reference proteome</keyword>
<dbReference type="EMBL" id="JACJVP010000047">
    <property type="protein sequence ID" value="MBB6674459.1"/>
    <property type="molecule type" value="Genomic_DNA"/>
</dbReference>
<keyword evidence="7" id="KW-0694">RNA-binding</keyword>
<dbReference type="GO" id="GO:0003723">
    <property type="term" value="F:RNA binding"/>
    <property type="evidence" value="ECO:0007669"/>
    <property type="project" value="UniProtKB-KW"/>
</dbReference>
<evidence type="ECO:0000256" key="6">
    <source>
        <dbReference type="PIRSR" id="PIRSR606225-1"/>
    </source>
</evidence>
<evidence type="ECO:0000256" key="8">
    <source>
        <dbReference type="SAM" id="MobiDB-lite"/>
    </source>
</evidence>
<evidence type="ECO:0000256" key="3">
    <source>
        <dbReference type="ARBA" id="ARBA00023235"/>
    </source>
</evidence>
<evidence type="ECO:0000256" key="4">
    <source>
        <dbReference type="ARBA" id="ARBA00031870"/>
    </source>
</evidence>
<feature type="compositionally biased region" description="Gly residues" evidence="8">
    <location>
        <begin position="43"/>
        <end position="79"/>
    </location>
</feature>
<feature type="region of interest" description="Disordered" evidence="8">
    <location>
        <begin position="1"/>
        <end position="116"/>
    </location>
</feature>
<dbReference type="GO" id="GO:0140098">
    <property type="term" value="F:catalytic activity, acting on RNA"/>
    <property type="evidence" value="ECO:0007669"/>
    <property type="project" value="UniProtKB-ARBA"/>
</dbReference>
<dbReference type="CDD" id="cd00165">
    <property type="entry name" value="S4"/>
    <property type="match status" value="1"/>
</dbReference>
<sequence length="403" mass="43399">MTKRTPGNGTSHRQGEKRGGGDGFRGARGDGRPGDERAARGASVGGSSGRSAGGRGARGSSGSVGGSPAANGGGRTGSRGGRDGNEARPGARSGPARSGPKRAPSSPKADRTRSYTVSEPAELLAFLLAKLSHQGRNAVKAILARGQVSVNDRVVTAYNHPLKPGYAVTISMEKPDQAPPLVGLSILYEDDDLIIVSKEAGLLSIASTQENEVTAYRQLNEHVRRTDPAGRIFVVHRLDRDTSGVMMFAKREDVQQALQNNWQEAVLERTYVALVEGNVKKPEGTISSWLKESKTLKMFSSPYPNDGQHAVTHYKTLRASPQFSLLQVELETGRKNQIRVHMQDLGHPVVGDKKYGSRSKALTRLGLHARVLAFAHPVSGETMRFETEIPKSFLHAFKDEARP</sequence>
<dbReference type="InterPro" id="IPR020103">
    <property type="entry name" value="PsdUridine_synth_cat_dom_sf"/>
</dbReference>
<dbReference type="Gene3D" id="3.30.2350.10">
    <property type="entry name" value="Pseudouridine synthase"/>
    <property type="match status" value="1"/>
</dbReference>
<dbReference type="AlphaFoldDB" id="A0A7X0RVJ1"/>
<protein>
    <recommendedName>
        <fullName evidence="4">RNA pseudouridylate synthase</fullName>
    </recommendedName>
    <alternativeName>
        <fullName evidence="5">RNA-uridine isomerase</fullName>
    </alternativeName>
</protein>
<dbReference type="GO" id="GO:0000455">
    <property type="term" value="P:enzyme-directed rRNA pseudouridine synthesis"/>
    <property type="evidence" value="ECO:0007669"/>
    <property type="project" value="TreeGrafter"/>
</dbReference>
<dbReference type="PANTHER" id="PTHR21600">
    <property type="entry name" value="MITOCHONDRIAL RNA PSEUDOURIDINE SYNTHASE"/>
    <property type="match status" value="1"/>
</dbReference>
<feature type="domain" description="Pseudouridine synthase RsuA/RluA-like" evidence="9">
    <location>
        <begin position="192"/>
        <end position="343"/>
    </location>
</feature>
<comment type="similarity">
    <text evidence="2">Belongs to the pseudouridine synthase RluA family.</text>
</comment>
<dbReference type="PANTHER" id="PTHR21600:SF44">
    <property type="entry name" value="RIBOSOMAL LARGE SUBUNIT PSEUDOURIDINE SYNTHASE D"/>
    <property type="match status" value="1"/>
</dbReference>
<dbReference type="InterPro" id="IPR006145">
    <property type="entry name" value="PsdUridine_synth_RsuA/RluA"/>
</dbReference>
<evidence type="ECO:0000259" key="9">
    <source>
        <dbReference type="Pfam" id="PF00849"/>
    </source>
</evidence>
<feature type="compositionally biased region" description="Basic and acidic residues" evidence="8">
    <location>
        <begin position="13"/>
        <end position="39"/>
    </location>
</feature>
<dbReference type="SUPFAM" id="SSF55120">
    <property type="entry name" value="Pseudouridine synthase"/>
    <property type="match status" value="1"/>
</dbReference>
<evidence type="ECO:0000256" key="7">
    <source>
        <dbReference type="PROSITE-ProRule" id="PRU00182"/>
    </source>
</evidence>
<evidence type="ECO:0000313" key="11">
    <source>
        <dbReference type="Proteomes" id="UP000547209"/>
    </source>
</evidence>
<evidence type="ECO:0000256" key="1">
    <source>
        <dbReference type="ARBA" id="ARBA00000073"/>
    </source>
</evidence>
<gene>
    <name evidence="10" type="ORF">H7C19_27625</name>
</gene>
<proteinExistence type="inferred from homology"/>
<dbReference type="NCBIfam" id="TIGR00005">
    <property type="entry name" value="rluA_subfam"/>
    <property type="match status" value="1"/>
</dbReference>
<dbReference type="InterPro" id="IPR050188">
    <property type="entry name" value="RluA_PseudoU_synthase"/>
</dbReference>
<organism evidence="10 11">
    <name type="scientific">Cohnella nanjingensis</name>
    <dbReference type="NCBI Taxonomy" id="1387779"/>
    <lineage>
        <taxon>Bacteria</taxon>
        <taxon>Bacillati</taxon>
        <taxon>Bacillota</taxon>
        <taxon>Bacilli</taxon>
        <taxon>Bacillales</taxon>
        <taxon>Paenibacillaceae</taxon>
        <taxon>Cohnella</taxon>
    </lineage>
</organism>
<dbReference type="Proteomes" id="UP000547209">
    <property type="component" value="Unassembled WGS sequence"/>
</dbReference>
<dbReference type="PROSITE" id="PS01129">
    <property type="entry name" value="PSI_RLU"/>
    <property type="match status" value="1"/>
</dbReference>